<dbReference type="Proteomes" id="UP001214638">
    <property type="component" value="Unassembled WGS sequence"/>
</dbReference>
<accession>A0AAD9UPG6</accession>
<proteinExistence type="predicted"/>
<comment type="caution">
    <text evidence="1">The sequence shown here is derived from an EMBL/GenBank/DDBJ whole genome shotgun (WGS) entry which is preliminary data.</text>
</comment>
<name>A0AAD9UPG6_9APIC</name>
<dbReference type="EMBL" id="JALLKP010000002">
    <property type="protein sequence ID" value="KAK2196780.1"/>
    <property type="molecule type" value="Genomic_DNA"/>
</dbReference>
<dbReference type="GeneID" id="94336327"/>
<organism evidence="1 2">
    <name type="scientific">Babesia duncani</name>
    <dbReference type="NCBI Taxonomy" id="323732"/>
    <lineage>
        <taxon>Eukaryota</taxon>
        <taxon>Sar</taxon>
        <taxon>Alveolata</taxon>
        <taxon>Apicomplexa</taxon>
        <taxon>Aconoidasida</taxon>
        <taxon>Piroplasmida</taxon>
        <taxon>Babesiidae</taxon>
        <taxon>Babesia</taxon>
    </lineage>
</organism>
<dbReference type="RefSeq" id="XP_067803622.1">
    <property type="nucleotide sequence ID" value="XM_067947058.1"/>
</dbReference>
<evidence type="ECO:0000313" key="1">
    <source>
        <dbReference type="EMBL" id="KAK2196780.1"/>
    </source>
</evidence>
<sequence length="1621" mass="179599">MNDKGPEGIEVLEQNCRNFIKLITLAAKDTLKCGTGMRQKYTNLSQGISSFMKLIGDCTNETLYYSFPIRQCSMTFLEGADYAKTSFRAQTSINLAIRQLLGIIEILYAKLCTHVKQSNGTREQLLDLLEKGQMCSSIADIFQVFEFVMELEPPNEALLLKNIQTMLFLFDGNSPLSLYPDLLERSLRFLGKLHPNTNNTMNTLFKTGLRQLVLSLANSSTFTLGLESMGKKKGPPSTIVNEETLMQISLASLDVLTGASNEYIENLSPQTACDLLQTIFDSLPQGSVLSSSSLKSLAENKLLSALTDIVNNEETSYWGYAILSSLLHNHFYYWCHHHQCFGVEPLESLVNKYESLINVAPYASDLQLLGMLQCMIRLLQSPEYCWAVQKRDSSREIWFKTVNVAVENIIKISSIPVDGILESFYTSLVPVENGHKLHDACKQFLGEELKLNLKNSVLGFWISKSHRTHIDEDLIPYALDSCTIDIIAFSIVAFCNDYTLITEKAKELVQAYVHVLGLVCGGPLDTCLMPSLHALLSICKRDQQHPYFKAILGALPRSFGPDERRIQSLVASLKMISGLIKHPCGFDKDDWYKVALLVLLLIQLDMSGANDFMESLDDLSDTDGLLFFAAFQHLLFLPFIKAKKNNEVAPEKPKDFLSHTKDWLLGYIKHVQHDASEWDGLLQHLAARQEHVELPVISTHLRFIQKFKTHSDVAMLFHAIAASVVDDVNDLLLLVEGVCDSLALFSLDGNTSDACIDVGICVFEHISRHNVPSSVIVGALKKALTQYPLMLSRSTCLLKTLNWYTMLVTGSDDSASPGSMVDIFVFLVENGLEFVDIEVSASILVDCLFMLAKTEADVNLAFRSIVLIFNFAEVMVSGSTLFGVSKGRLDTEAEVRMFRAIFAALRQLCCSGNENVSHYTIKSLAPFITSVFGGSHMPLNDETNGRGFDYCISDVLEPLVMHTTSLATLEPGLINSSKHLFLLVIRELNGAFGACKDKGLLVKIRELLSSLIMAAKEIISVIIGYNQTSKNSIEHTREYTSYLRELLGAVTLVAVGNFNSGVWPIYLDILRALMACRQSWEGANMQILYSSISTLVSAGHLEMLDYLIDAIAIAFPGVLVDFAKSQSLIIDSSPVPPWLYLNGGGFGNLEPCNNSVEAIPGENVKLVDSRILKITLRSKIANSVGILQDMQLLQLVTLHYIPNMLASTTIMDKVKAADYYALDRKDSSSRSSLPVCSRGSSKQTILNLVSNDEVRQQIMSNALATLNEPLLFEIRCTSTAESRVFDTLGRLENVWVFTTLAEALSGLYLVGPRQDEDLSLIICFLERIVGAIRLQTIAYLGNLNIATIGALVPLAGKILDLLPKFLVQNPYRQLYIYGYQAVMSIARCMYCAFYVCIHFAGLPPFFGTLACEFWSSASRALLWFSTQHDIETSGAMSYTTLLHAIATESIASLVVSPFSIAPPSVYPHVADILYHLVQDGSPVLRRIALQRMSDAASFPFIAVPLDVVGLDSSILLMRARLSGKPLLLLAKRLCQLLDSNNEVETMAAICIIESIVTLPGDLVLSGEENIPPFLHARIKRPLLALVIEKIYANLNCRNSKIAHACKKLLGVFLHDIGAIRT</sequence>
<dbReference type="SUPFAM" id="SSF48371">
    <property type="entry name" value="ARM repeat"/>
    <property type="match status" value="1"/>
</dbReference>
<keyword evidence="2" id="KW-1185">Reference proteome</keyword>
<dbReference type="KEGG" id="bdw:94336327"/>
<reference evidence="1" key="1">
    <citation type="journal article" date="2023" name="Nat. Microbiol.">
        <title>Babesia duncani multi-omics identifies virulence factors and drug targets.</title>
        <authorList>
            <person name="Singh P."/>
            <person name="Lonardi S."/>
            <person name="Liang Q."/>
            <person name="Vydyam P."/>
            <person name="Khabirova E."/>
            <person name="Fang T."/>
            <person name="Gihaz S."/>
            <person name="Thekkiniath J."/>
            <person name="Munshi M."/>
            <person name="Abel S."/>
            <person name="Ciampossin L."/>
            <person name="Batugedara G."/>
            <person name="Gupta M."/>
            <person name="Lu X.M."/>
            <person name="Lenz T."/>
            <person name="Chakravarty S."/>
            <person name="Cornillot E."/>
            <person name="Hu Y."/>
            <person name="Ma W."/>
            <person name="Gonzalez L.M."/>
            <person name="Sanchez S."/>
            <person name="Estrada K."/>
            <person name="Sanchez-Flores A."/>
            <person name="Montero E."/>
            <person name="Harb O.S."/>
            <person name="Le Roch K.G."/>
            <person name="Mamoun C.B."/>
        </authorList>
    </citation>
    <scope>NUCLEOTIDE SEQUENCE</scope>
    <source>
        <strain evidence="1">WA1</strain>
    </source>
</reference>
<evidence type="ECO:0000313" key="2">
    <source>
        <dbReference type="Proteomes" id="UP001214638"/>
    </source>
</evidence>
<protein>
    <submittedName>
        <fullName evidence="1">Armadillo-type fold</fullName>
    </submittedName>
</protein>
<dbReference type="InterPro" id="IPR016024">
    <property type="entry name" value="ARM-type_fold"/>
</dbReference>
<gene>
    <name evidence="1" type="ORF">BdWA1_002029</name>
</gene>